<dbReference type="SMART" id="SM00356">
    <property type="entry name" value="ZnF_C3H1"/>
    <property type="match status" value="2"/>
</dbReference>
<reference evidence="11" key="1">
    <citation type="submission" date="2016-06" db="EMBL/GenBank/DDBJ databases">
        <title>Draft Genome sequence of the fungus Inonotus baumii.</title>
        <authorList>
            <person name="Zhu H."/>
            <person name="Lin W."/>
        </authorList>
    </citation>
    <scope>NUCLEOTIDE SEQUENCE</scope>
    <source>
        <strain evidence="11">821</strain>
    </source>
</reference>
<keyword evidence="4 7" id="KW-0862">Zinc</keyword>
<feature type="domain" description="C3H1-type" evidence="9">
    <location>
        <begin position="233"/>
        <end position="258"/>
    </location>
</feature>
<feature type="compositionally biased region" description="Low complexity" evidence="8">
    <location>
        <begin position="302"/>
        <end position="315"/>
    </location>
</feature>
<dbReference type="EMBL" id="LNZH02000187">
    <property type="protein sequence ID" value="OCB87882.1"/>
    <property type="molecule type" value="Genomic_DNA"/>
</dbReference>
<sequence length="697" mass="73239">MIGVISLNSSRGLSIALLPTRSSPFLSPTQFIIRRAVFLAIKSASLIMVSPLWIAADTGDVDQVRLLLKDSSPVDIEIKDEAGATPLVQAVKNGHGDIIKALLDAGADRTVSSSHGSIEQLTTDATILELLSSACAKKTQADTEATASPAAPGSAPEQTYAHPAPEGYQQNYTAYGQVPPTPGPYMYYPAPYPGAMLPDGSPAQYYPAPPPPPNGTTQPSEAMGNGTLPPPEIARLIPCRYFPACRYGPSCIFAHPQGPYFQGPLPPPAQYSAHYDLMAHPPYAGYYSVPLQSPYPQPPSSAHPASSPQNPSHSPVSQPQHLRSGSEVTSPVQTPYNPTSAPPPMPYGIPVQGGYPAPGQMSIPPMPLGIPPTQQPVPQPNGFMYSPTSPVVQSSMHRNDANLLNGTAQYPQVEGTAPNGVQHMQAPPQQDAYAIAPRPQLREGTNNLRRGSVRRMSGAGSANRKPPCAFFPSGRCRNGDSCKFPHILPEPGESLQGSYVTKFGGRARAQTQPQQGDQLSEKMAGLNLRSDGSPNGFQVNSQGQRGNGSKVNGVRHEKRGTGSGRHTQQYSQHPSQRVPSADEFPVLGGSVTPPSRSPVTNPINGPTAAEVLKAPPPLPTKSERSSTDGTNTPSCLSETASVSKDPDGPPNGHINGVNADMNASSPEIKPLSFAAVATVATANPAESANTVTVSVSA</sequence>
<dbReference type="PROSITE" id="PS50088">
    <property type="entry name" value="ANK_REPEAT"/>
    <property type="match status" value="1"/>
</dbReference>
<proteinExistence type="predicted"/>
<evidence type="ECO:0000256" key="8">
    <source>
        <dbReference type="SAM" id="MobiDB-lite"/>
    </source>
</evidence>
<feature type="compositionally biased region" description="Low complexity" evidence="8">
    <location>
        <begin position="143"/>
        <end position="157"/>
    </location>
</feature>
<feature type="region of interest" description="Disordered" evidence="8">
    <location>
        <begin position="526"/>
        <end position="665"/>
    </location>
</feature>
<feature type="region of interest" description="Disordered" evidence="8">
    <location>
        <begin position="294"/>
        <end position="371"/>
    </location>
</feature>
<protein>
    <submittedName>
        <fullName evidence="11">Uncharacterized protein</fullName>
    </submittedName>
</protein>
<evidence type="ECO:0000256" key="1">
    <source>
        <dbReference type="ARBA" id="ARBA00022723"/>
    </source>
</evidence>
<evidence type="ECO:0000256" key="4">
    <source>
        <dbReference type="ARBA" id="ARBA00022833"/>
    </source>
</evidence>
<dbReference type="PANTHER" id="PTHR24166:SF48">
    <property type="entry name" value="PROTEIN VAPYRIN"/>
    <property type="match status" value="1"/>
</dbReference>
<gene>
    <name evidence="11" type="ORF">A7U60_g5018</name>
</gene>
<keyword evidence="3 7" id="KW-0863">Zinc-finger</keyword>
<feature type="compositionally biased region" description="Polar residues" evidence="8">
    <location>
        <begin position="564"/>
        <end position="578"/>
    </location>
</feature>
<evidence type="ECO:0000313" key="12">
    <source>
        <dbReference type="Proteomes" id="UP000757232"/>
    </source>
</evidence>
<keyword evidence="1 7" id="KW-0479">Metal-binding</keyword>
<dbReference type="PROSITE" id="PS50175">
    <property type="entry name" value="ASP_PROT_RETROV"/>
    <property type="match status" value="1"/>
</dbReference>
<feature type="compositionally biased region" description="Polar residues" evidence="8">
    <location>
        <begin position="627"/>
        <end position="642"/>
    </location>
</feature>
<dbReference type="InterPro" id="IPR000571">
    <property type="entry name" value="Znf_CCCH"/>
</dbReference>
<dbReference type="PROSITE" id="PS50103">
    <property type="entry name" value="ZF_C3H1"/>
    <property type="match status" value="2"/>
</dbReference>
<dbReference type="InterPro" id="IPR036770">
    <property type="entry name" value="Ankyrin_rpt-contain_sf"/>
</dbReference>
<evidence type="ECO:0000313" key="11">
    <source>
        <dbReference type="EMBL" id="OCB87882.1"/>
    </source>
</evidence>
<keyword evidence="12" id="KW-1185">Reference proteome</keyword>
<dbReference type="Pfam" id="PF12796">
    <property type="entry name" value="Ank_2"/>
    <property type="match status" value="1"/>
</dbReference>
<dbReference type="InterPro" id="IPR001995">
    <property type="entry name" value="Peptidase_A2_cat"/>
</dbReference>
<dbReference type="Proteomes" id="UP000757232">
    <property type="component" value="Unassembled WGS sequence"/>
</dbReference>
<dbReference type="GO" id="GO:0006508">
    <property type="term" value="P:proteolysis"/>
    <property type="evidence" value="ECO:0007669"/>
    <property type="project" value="InterPro"/>
</dbReference>
<feature type="zinc finger region" description="C3H1-type" evidence="7">
    <location>
        <begin position="233"/>
        <end position="258"/>
    </location>
</feature>
<dbReference type="SUPFAM" id="SSF90229">
    <property type="entry name" value="CCCH zinc finger"/>
    <property type="match status" value="1"/>
</dbReference>
<evidence type="ECO:0000256" key="2">
    <source>
        <dbReference type="ARBA" id="ARBA00022737"/>
    </source>
</evidence>
<keyword evidence="5 6" id="KW-0040">ANK repeat</keyword>
<feature type="compositionally biased region" description="Polar residues" evidence="8">
    <location>
        <begin position="530"/>
        <end position="550"/>
    </location>
</feature>
<dbReference type="GO" id="GO:0004190">
    <property type="term" value="F:aspartic-type endopeptidase activity"/>
    <property type="evidence" value="ECO:0007669"/>
    <property type="project" value="InterPro"/>
</dbReference>
<evidence type="ECO:0000256" key="7">
    <source>
        <dbReference type="PROSITE-ProRule" id="PRU00723"/>
    </source>
</evidence>
<evidence type="ECO:0000256" key="5">
    <source>
        <dbReference type="ARBA" id="ARBA00023043"/>
    </source>
</evidence>
<dbReference type="AlphaFoldDB" id="A0A9Q5HXL0"/>
<feature type="compositionally biased region" description="Polar residues" evidence="8">
    <location>
        <begin position="316"/>
        <end position="339"/>
    </location>
</feature>
<feature type="domain" description="C3H1-type" evidence="9">
    <location>
        <begin position="462"/>
        <end position="489"/>
    </location>
</feature>
<feature type="zinc finger region" description="C3H1-type" evidence="7">
    <location>
        <begin position="462"/>
        <end position="489"/>
    </location>
</feature>
<feature type="region of interest" description="Disordered" evidence="8">
    <location>
        <begin position="201"/>
        <end position="229"/>
    </location>
</feature>
<dbReference type="OrthoDB" id="20872at2759"/>
<feature type="domain" description="Peptidase A2" evidence="10">
    <location>
        <begin position="99"/>
        <end position="111"/>
    </location>
</feature>
<dbReference type="GO" id="GO:0008270">
    <property type="term" value="F:zinc ion binding"/>
    <property type="evidence" value="ECO:0007669"/>
    <property type="project" value="UniProtKB-KW"/>
</dbReference>
<dbReference type="PRINTS" id="PR01217">
    <property type="entry name" value="PRICHEXTENSN"/>
</dbReference>
<dbReference type="PROSITE" id="PS50297">
    <property type="entry name" value="ANK_REP_REGION"/>
    <property type="match status" value="1"/>
</dbReference>
<dbReference type="Gene3D" id="4.10.1000.10">
    <property type="entry name" value="Zinc finger, CCCH-type"/>
    <property type="match status" value="1"/>
</dbReference>
<name>A0A9Q5HXL0_SANBA</name>
<dbReference type="Gene3D" id="1.25.40.20">
    <property type="entry name" value="Ankyrin repeat-containing domain"/>
    <property type="match status" value="1"/>
</dbReference>
<evidence type="ECO:0000259" key="10">
    <source>
        <dbReference type="PROSITE" id="PS50175"/>
    </source>
</evidence>
<comment type="caution">
    <text evidence="11">The sequence shown here is derived from an EMBL/GenBank/DDBJ whole genome shotgun (WGS) entry which is preliminary data.</text>
</comment>
<evidence type="ECO:0000256" key="3">
    <source>
        <dbReference type="ARBA" id="ARBA00022771"/>
    </source>
</evidence>
<evidence type="ECO:0000256" key="6">
    <source>
        <dbReference type="PROSITE-ProRule" id="PRU00023"/>
    </source>
</evidence>
<feature type="region of interest" description="Disordered" evidence="8">
    <location>
        <begin position="142"/>
        <end position="165"/>
    </location>
</feature>
<dbReference type="SUPFAM" id="SSF48403">
    <property type="entry name" value="Ankyrin repeat"/>
    <property type="match status" value="1"/>
</dbReference>
<accession>A0A9Q5HXL0</accession>
<dbReference type="SMART" id="SM00248">
    <property type="entry name" value="ANK"/>
    <property type="match status" value="2"/>
</dbReference>
<dbReference type="InterPro" id="IPR050889">
    <property type="entry name" value="Dendritic_Spine_Reg/Scaffold"/>
</dbReference>
<evidence type="ECO:0000259" key="9">
    <source>
        <dbReference type="PROSITE" id="PS50103"/>
    </source>
</evidence>
<dbReference type="InterPro" id="IPR036855">
    <property type="entry name" value="Znf_CCCH_sf"/>
</dbReference>
<dbReference type="PANTHER" id="PTHR24166">
    <property type="entry name" value="ROLLING PEBBLES, ISOFORM B"/>
    <property type="match status" value="1"/>
</dbReference>
<feature type="region of interest" description="Disordered" evidence="8">
    <location>
        <begin position="442"/>
        <end position="474"/>
    </location>
</feature>
<dbReference type="InterPro" id="IPR002110">
    <property type="entry name" value="Ankyrin_rpt"/>
</dbReference>
<feature type="repeat" description="ANK" evidence="6">
    <location>
        <begin position="82"/>
        <end position="114"/>
    </location>
</feature>
<organism evidence="11 12">
    <name type="scientific">Sanghuangporus baumii</name>
    <name type="common">Phellinus baumii</name>
    <dbReference type="NCBI Taxonomy" id="108892"/>
    <lineage>
        <taxon>Eukaryota</taxon>
        <taxon>Fungi</taxon>
        <taxon>Dikarya</taxon>
        <taxon>Basidiomycota</taxon>
        <taxon>Agaricomycotina</taxon>
        <taxon>Agaricomycetes</taxon>
        <taxon>Hymenochaetales</taxon>
        <taxon>Hymenochaetaceae</taxon>
        <taxon>Sanghuangporus</taxon>
    </lineage>
</organism>
<keyword evidence="2" id="KW-0677">Repeat</keyword>
<feature type="compositionally biased region" description="Polar residues" evidence="8">
    <location>
        <begin position="592"/>
        <end position="604"/>
    </location>
</feature>
<dbReference type="Pfam" id="PF14608">
    <property type="entry name" value="zf-CCCH_2"/>
    <property type="match status" value="2"/>
</dbReference>
<dbReference type="GO" id="GO:0010468">
    <property type="term" value="P:regulation of gene expression"/>
    <property type="evidence" value="ECO:0007669"/>
    <property type="project" value="UniProtKB-ARBA"/>
</dbReference>